<dbReference type="InterPro" id="IPR020846">
    <property type="entry name" value="MFS_dom"/>
</dbReference>
<dbReference type="CDD" id="cd17319">
    <property type="entry name" value="MFS_ExuT_GudP_like"/>
    <property type="match status" value="1"/>
</dbReference>
<evidence type="ECO:0000256" key="2">
    <source>
        <dbReference type="ARBA" id="ARBA00022448"/>
    </source>
</evidence>
<name>A0A1U7CS91_9BACT</name>
<dbReference type="STRING" id="1387353.BSF38_03330"/>
<dbReference type="AlphaFoldDB" id="A0A1U7CS91"/>
<feature type="transmembrane region" description="Helical" evidence="6">
    <location>
        <begin position="185"/>
        <end position="212"/>
    </location>
</feature>
<dbReference type="GO" id="GO:0022857">
    <property type="term" value="F:transmembrane transporter activity"/>
    <property type="evidence" value="ECO:0007669"/>
    <property type="project" value="InterPro"/>
</dbReference>
<reference evidence="9" key="1">
    <citation type="submission" date="2016-12" db="EMBL/GenBank/DDBJ databases">
        <title>Comparative genomics of four Isosphaeraceae planctomycetes: a common pool of plasmids and glycoside hydrolase genes.</title>
        <authorList>
            <person name="Ivanova A."/>
        </authorList>
    </citation>
    <scope>NUCLEOTIDE SEQUENCE [LARGE SCALE GENOMIC DNA]</scope>
    <source>
        <strain evidence="9">PX4</strain>
    </source>
</reference>
<dbReference type="PANTHER" id="PTHR43791:SF100">
    <property type="entry name" value="SUGAR TRANSPORTER"/>
    <property type="match status" value="1"/>
</dbReference>
<organism evidence="8 9">
    <name type="scientific">Paludisphaera borealis</name>
    <dbReference type="NCBI Taxonomy" id="1387353"/>
    <lineage>
        <taxon>Bacteria</taxon>
        <taxon>Pseudomonadati</taxon>
        <taxon>Planctomycetota</taxon>
        <taxon>Planctomycetia</taxon>
        <taxon>Isosphaerales</taxon>
        <taxon>Isosphaeraceae</taxon>
        <taxon>Paludisphaera</taxon>
    </lineage>
</organism>
<dbReference type="PROSITE" id="PS50850">
    <property type="entry name" value="MFS"/>
    <property type="match status" value="1"/>
</dbReference>
<dbReference type="PANTHER" id="PTHR43791">
    <property type="entry name" value="PERMEASE-RELATED"/>
    <property type="match status" value="1"/>
</dbReference>
<feature type="transmembrane region" description="Helical" evidence="6">
    <location>
        <begin position="358"/>
        <end position="376"/>
    </location>
</feature>
<keyword evidence="5 6" id="KW-0472">Membrane</keyword>
<dbReference type="InterPro" id="IPR036259">
    <property type="entry name" value="MFS_trans_sf"/>
</dbReference>
<evidence type="ECO:0000259" key="7">
    <source>
        <dbReference type="PROSITE" id="PS50850"/>
    </source>
</evidence>
<dbReference type="Pfam" id="PF07690">
    <property type="entry name" value="MFS_1"/>
    <property type="match status" value="1"/>
</dbReference>
<keyword evidence="9" id="KW-1185">Reference proteome</keyword>
<evidence type="ECO:0000256" key="3">
    <source>
        <dbReference type="ARBA" id="ARBA00022692"/>
    </source>
</evidence>
<dbReference type="InterPro" id="IPR011701">
    <property type="entry name" value="MFS"/>
</dbReference>
<keyword evidence="4 6" id="KW-1133">Transmembrane helix</keyword>
<dbReference type="Proteomes" id="UP000186309">
    <property type="component" value="Chromosome"/>
</dbReference>
<evidence type="ECO:0000256" key="1">
    <source>
        <dbReference type="ARBA" id="ARBA00004141"/>
    </source>
</evidence>
<keyword evidence="3 6" id="KW-0812">Transmembrane</keyword>
<feature type="transmembrane region" description="Helical" evidence="6">
    <location>
        <begin position="329"/>
        <end position="346"/>
    </location>
</feature>
<dbReference type="KEGG" id="pbor:BSF38_03330"/>
<feature type="transmembrane region" description="Helical" evidence="6">
    <location>
        <begin position="224"/>
        <end position="244"/>
    </location>
</feature>
<dbReference type="Gene3D" id="1.20.1250.20">
    <property type="entry name" value="MFS general substrate transporter like domains"/>
    <property type="match status" value="2"/>
</dbReference>
<dbReference type="SUPFAM" id="SSF103473">
    <property type="entry name" value="MFS general substrate transporter"/>
    <property type="match status" value="1"/>
</dbReference>
<feature type="transmembrane region" description="Helical" evidence="6">
    <location>
        <begin position="415"/>
        <end position="437"/>
    </location>
</feature>
<proteinExistence type="predicted"/>
<evidence type="ECO:0000256" key="4">
    <source>
        <dbReference type="ARBA" id="ARBA00022989"/>
    </source>
</evidence>
<keyword evidence="2" id="KW-0813">Transport</keyword>
<dbReference type="OrthoDB" id="244640at2"/>
<feature type="transmembrane region" description="Helical" evidence="6">
    <location>
        <begin position="149"/>
        <end position="173"/>
    </location>
</feature>
<protein>
    <submittedName>
        <fullName evidence="8">Tartrate transporter</fullName>
    </submittedName>
</protein>
<feature type="transmembrane region" description="Helical" evidence="6">
    <location>
        <begin position="21"/>
        <end position="39"/>
    </location>
</feature>
<evidence type="ECO:0000313" key="8">
    <source>
        <dbReference type="EMBL" id="APW61801.1"/>
    </source>
</evidence>
<evidence type="ECO:0000313" key="9">
    <source>
        <dbReference type="Proteomes" id="UP000186309"/>
    </source>
</evidence>
<feature type="transmembrane region" description="Helical" evidence="6">
    <location>
        <begin position="382"/>
        <end position="403"/>
    </location>
</feature>
<comment type="subcellular location">
    <subcellularLocation>
        <location evidence="1">Membrane</location>
        <topology evidence="1">Multi-pass membrane protein</topology>
    </subcellularLocation>
</comment>
<evidence type="ECO:0000256" key="5">
    <source>
        <dbReference type="ARBA" id="ARBA00023136"/>
    </source>
</evidence>
<feature type="transmembrane region" description="Helical" evidence="6">
    <location>
        <begin position="292"/>
        <end position="309"/>
    </location>
</feature>
<feature type="transmembrane region" description="Helical" evidence="6">
    <location>
        <begin position="449"/>
        <end position="470"/>
    </location>
</feature>
<sequence length="487" mass="53313">MSSPSSPSALDRAVSKAYWRLLPLLFIGYVIAYIDRVNVGFAKLQMQEDLHSLGFTESVLGFGMGIFFIGYLILEIPGTLLVERWSARKWISRILVSWGIVAAMTAFVHCRIPGVTGPAEAMLRGLSGLVESFGGDASSLKQDGSVYVFQFWAVRFLLGVAEAGFYPGVIVYLTHWFPHRDRSRALAWFFVGSPIATILGPPVSAWLINIGVGDKPPILGLVGWQWIFIFWGIPAVVLGLIVLVRLTDWPHQALWLSTEEREALQSELDRERDEAGEKGHMTVMQALRHPKVLILAAAYFFVVTGNYGIEFYMPSILKDWYGFEVSKIAWLVIIPPVGSLLGQLAVGWSSDRMNERRWHASLPIVIGAAALAFAAIRGNPAWLTVTLFLVAMTGLKAYLPAFWTLPSMLMTQSAAAASIGLINSFGNLGGLAGPTILGVLKQSTNSYQLGIWILSTSMVISACIIFRLGIGRQAARAAAKPEVAVEV</sequence>
<feature type="transmembrane region" description="Helical" evidence="6">
    <location>
        <begin position="59"/>
        <end position="82"/>
    </location>
</feature>
<gene>
    <name evidence="8" type="primary">ttuB</name>
    <name evidence="8" type="ORF">BSF38_03330</name>
</gene>
<evidence type="ECO:0000256" key="6">
    <source>
        <dbReference type="SAM" id="Phobius"/>
    </source>
</evidence>
<accession>A0A1U7CS91</accession>
<dbReference type="RefSeq" id="WP_083712998.1">
    <property type="nucleotide sequence ID" value="NZ_CP019082.1"/>
</dbReference>
<dbReference type="GO" id="GO:0005886">
    <property type="term" value="C:plasma membrane"/>
    <property type="evidence" value="ECO:0007669"/>
    <property type="project" value="TreeGrafter"/>
</dbReference>
<feature type="domain" description="Major facilitator superfamily (MFS) profile" evidence="7">
    <location>
        <begin position="21"/>
        <end position="473"/>
    </location>
</feature>
<dbReference type="EMBL" id="CP019082">
    <property type="protein sequence ID" value="APW61801.1"/>
    <property type="molecule type" value="Genomic_DNA"/>
</dbReference>
<feature type="transmembrane region" description="Helical" evidence="6">
    <location>
        <begin position="94"/>
        <end position="114"/>
    </location>
</feature>